<feature type="compositionally biased region" description="Acidic residues" evidence="1">
    <location>
        <begin position="7"/>
        <end position="28"/>
    </location>
</feature>
<accession>A0AAD9VN45</accession>
<dbReference type="InterPro" id="IPR029526">
    <property type="entry name" value="PGBD"/>
</dbReference>
<dbReference type="AlphaFoldDB" id="A0AAD9VN45"/>
<evidence type="ECO:0000313" key="4">
    <source>
        <dbReference type="Proteomes" id="UP001258017"/>
    </source>
</evidence>
<evidence type="ECO:0000313" key="3">
    <source>
        <dbReference type="EMBL" id="KAK2579797.1"/>
    </source>
</evidence>
<feature type="domain" description="PiggyBac transposable element-derived protein" evidence="2">
    <location>
        <begin position="94"/>
        <end position="467"/>
    </location>
</feature>
<name>A0AAD9VN45_9HYME</name>
<reference evidence="3" key="2">
    <citation type="journal article" date="2023" name="Commun. Biol.">
        <title>Intrasexual cuticular hydrocarbon dimorphism in a wasp sheds light on hydrocarbon biosynthesis genes in Hymenoptera.</title>
        <authorList>
            <person name="Moris V.C."/>
            <person name="Podsiadlowski L."/>
            <person name="Martin S."/>
            <person name="Oeyen J.P."/>
            <person name="Donath A."/>
            <person name="Petersen M."/>
            <person name="Wilbrandt J."/>
            <person name="Misof B."/>
            <person name="Liedtke D."/>
            <person name="Thamm M."/>
            <person name="Scheiner R."/>
            <person name="Schmitt T."/>
            <person name="Niehuis O."/>
        </authorList>
    </citation>
    <scope>NUCLEOTIDE SEQUENCE</scope>
    <source>
        <strain evidence="3">GBR_01_08_01A</strain>
    </source>
</reference>
<dbReference type="PANTHER" id="PTHR46599:SF3">
    <property type="entry name" value="PIGGYBAC TRANSPOSABLE ELEMENT-DERIVED PROTEIN 4"/>
    <property type="match status" value="1"/>
</dbReference>
<organism evidence="3 4">
    <name type="scientific">Odynerus spinipes</name>
    <dbReference type="NCBI Taxonomy" id="1348599"/>
    <lineage>
        <taxon>Eukaryota</taxon>
        <taxon>Metazoa</taxon>
        <taxon>Ecdysozoa</taxon>
        <taxon>Arthropoda</taxon>
        <taxon>Hexapoda</taxon>
        <taxon>Insecta</taxon>
        <taxon>Pterygota</taxon>
        <taxon>Neoptera</taxon>
        <taxon>Endopterygota</taxon>
        <taxon>Hymenoptera</taxon>
        <taxon>Apocrita</taxon>
        <taxon>Aculeata</taxon>
        <taxon>Vespoidea</taxon>
        <taxon>Vespidae</taxon>
        <taxon>Eumeninae</taxon>
        <taxon>Odynerus</taxon>
    </lineage>
</organism>
<dbReference type="Proteomes" id="UP001258017">
    <property type="component" value="Unassembled WGS sequence"/>
</dbReference>
<protein>
    <recommendedName>
        <fullName evidence="2">PiggyBac transposable element-derived protein domain-containing protein</fullName>
    </recommendedName>
</protein>
<feature type="region of interest" description="Disordered" evidence="1">
    <location>
        <begin position="1"/>
        <end position="30"/>
    </location>
</feature>
<dbReference type="EMBL" id="JAIFRP010000077">
    <property type="protein sequence ID" value="KAK2579797.1"/>
    <property type="molecule type" value="Genomic_DNA"/>
</dbReference>
<comment type="caution">
    <text evidence="3">The sequence shown here is derived from an EMBL/GenBank/DDBJ whole genome shotgun (WGS) entry which is preliminary data.</text>
</comment>
<evidence type="ECO:0000259" key="2">
    <source>
        <dbReference type="Pfam" id="PF13843"/>
    </source>
</evidence>
<dbReference type="PANTHER" id="PTHR46599">
    <property type="entry name" value="PIGGYBAC TRANSPOSABLE ELEMENT-DERIVED PROTEIN 4"/>
    <property type="match status" value="1"/>
</dbReference>
<reference evidence="3" key="1">
    <citation type="submission" date="2021-08" db="EMBL/GenBank/DDBJ databases">
        <authorList>
            <person name="Misof B."/>
            <person name="Oliver O."/>
            <person name="Podsiadlowski L."/>
            <person name="Donath A."/>
            <person name="Peters R."/>
            <person name="Mayer C."/>
            <person name="Rust J."/>
            <person name="Gunkel S."/>
            <person name="Lesny P."/>
            <person name="Martin S."/>
            <person name="Oeyen J.P."/>
            <person name="Petersen M."/>
            <person name="Panagiotis P."/>
            <person name="Wilbrandt J."/>
            <person name="Tanja T."/>
        </authorList>
    </citation>
    <scope>NUCLEOTIDE SEQUENCE</scope>
    <source>
        <strain evidence="3">GBR_01_08_01A</strain>
        <tissue evidence="3">Thorax + abdomen</tissue>
    </source>
</reference>
<proteinExistence type="predicted"/>
<evidence type="ECO:0000256" key="1">
    <source>
        <dbReference type="SAM" id="MobiDB-lite"/>
    </source>
</evidence>
<sequence>MPNYDSSESDYDMSSNDEECSNDFETDSGSDIIIPSKRLRIISDSSDDEEVTASASDGDNIDEFLPVNTIFSNESNSFFEVPGPKNAPASDAKPIEYFNKFFSNSLFTTMVTETNRYAEQFLNSGKKLKRRSRSKSWVPVTVTEMRAFVAVLLEMGITRRPSIHSYWSKDSRNIPWFGKMFSRDRFQLILNFFHLVDNNNLAPPGDSGYDPCGKFNFLADYANKIFREQYTPHRQLSIDESLVGTHCHSIIKQYLPNKKHHKWGIKFWMICDSVSNYCLGFSCYQGAKSSDDKNEINKNGLGYVVVEKLLSLGNYLNKGYHLFIDNFFTSIHLAKGLLEKNTYLTGTIRRNRKYIPNEAKFAQVGQPKYFKNDKILMCSFRDKQTKKNPVILISTNCTTGNITVTKKKGNFQSVKEKPIIIHNYNQFMNGVDESDKMLYTYLDERRTFKYWKKVVFNIFVRMVLNSYIIYSENCLGKKLTRLQFTSSIIHAIEKEWLASKNETASPISKKFALEKLPGRNLRQCEVCSKKNGNGIKRSNLICAVCKKGIHGVCAAKHSCNK</sequence>
<keyword evidence="4" id="KW-1185">Reference proteome</keyword>
<dbReference type="Pfam" id="PF13843">
    <property type="entry name" value="DDE_Tnp_1_7"/>
    <property type="match status" value="1"/>
</dbReference>
<gene>
    <name evidence="3" type="ORF">KPH14_012723</name>
</gene>